<keyword evidence="7 13" id="KW-0548">Nucleotidyltransferase</keyword>
<evidence type="ECO:0000256" key="10">
    <source>
        <dbReference type="ARBA" id="ARBA00022842"/>
    </source>
</evidence>
<comment type="catalytic activity">
    <reaction evidence="12 13 14">
        <text>RNA(n) + a ribonucleoside 5'-triphosphate = RNA(n+1) + diphosphate</text>
        <dbReference type="Rhea" id="RHEA:21248"/>
        <dbReference type="Rhea" id="RHEA-COMP:14527"/>
        <dbReference type="Rhea" id="RHEA-COMP:17342"/>
        <dbReference type="ChEBI" id="CHEBI:33019"/>
        <dbReference type="ChEBI" id="CHEBI:61557"/>
        <dbReference type="ChEBI" id="CHEBI:140395"/>
        <dbReference type="EC" id="2.7.7.6"/>
    </reaction>
</comment>
<keyword evidence="11 13" id="KW-0804">Transcription</keyword>
<evidence type="ECO:0000256" key="5">
    <source>
        <dbReference type="ARBA" id="ARBA00022640"/>
    </source>
</evidence>
<feature type="domain" description="RNA polymerase N-terminal" evidence="15">
    <location>
        <begin position="266"/>
        <end position="547"/>
    </location>
</feature>
<reference evidence="16" key="1">
    <citation type="submission" date="2020-09" db="EMBL/GenBank/DDBJ databases">
        <title>DNAmark Project.</title>
        <authorList>
            <person name="Langkjaer E."/>
        </authorList>
    </citation>
    <scope>NUCLEOTIDE SEQUENCE</scope>
    <source>
        <strain evidence="16">DM475</strain>
    </source>
</reference>
<dbReference type="Pfam" id="PF04997">
    <property type="entry name" value="RNA_pol_Rpb1_1"/>
    <property type="match status" value="1"/>
</dbReference>
<keyword evidence="9 13" id="KW-0862">Zinc</keyword>
<dbReference type="InterPro" id="IPR006592">
    <property type="entry name" value="RNA_pol_N"/>
</dbReference>
<keyword evidence="8 13" id="KW-0479">Metal-binding</keyword>
<dbReference type="FunFam" id="1.10.40.90:FF:000002">
    <property type="entry name" value="DNA-directed RNA polymerase subunit"/>
    <property type="match status" value="1"/>
</dbReference>
<evidence type="ECO:0000256" key="9">
    <source>
        <dbReference type="ARBA" id="ARBA00022833"/>
    </source>
</evidence>
<dbReference type="GO" id="GO:0009507">
    <property type="term" value="C:chloroplast"/>
    <property type="evidence" value="ECO:0007669"/>
    <property type="project" value="UniProtKB-SubCell"/>
</dbReference>
<dbReference type="InterPro" id="IPR045867">
    <property type="entry name" value="DNA-dir_RpoC_beta_prime"/>
</dbReference>
<dbReference type="GO" id="GO:0000287">
    <property type="term" value="F:magnesium ion binding"/>
    <property type="evidence" value="ECO:0007669"/>
    <property type="project" value="UniProtKB-UniRule"/>
</dbReference>
<evidence type="ECO:0000256" key="7">
    <source>
        <dbReference type="ARBA" id="ARBA00022695"/>
    </source>
</evidence>
<dbReference type="SMART" id="SM00663">
    <property type="entry name" value="RPOLA_N"/>
    <property type="match status" value="1"/>
</dbReference>
<evidence type="ECO:0000256" key="4">
    <source>
        <dbReference type="ARBA" id="ARBA00022528"/>
    </source>
</evidence>
<dbReference type="InterPro" id="IPR042102">
    <property type="entry name" value="RNA_pol_Rpb1_3_sf"/>
</dbReference>
<dbReference type="FunFam" id="4.10.860.120:FF:000007">
    <property type="entry name" value="DNA-directed RNA polymerase subunit gamma"/>
    <property type="match status" value="1"/>
</dbReference>
<keyword evidence="3 13" id="KW-0240">DNA-directed RNA polymerase</keyword>
<dbReference type="GO" id="GO:0003677">
    <property type="term" value="F:DNA binding"/>
    <property type="evidence" value="ECO:0007669"/>
    <property type="project" value="UniProtKB-UniRule"/>
</dbReference>
<feature type="binding site" evidence="13">
    <location>
        <position position="90"/>
    </location>
    <ligand>
        <name>Zn(2+)</name>
        <dbReference type="ChEBI" id="CHEBI:29105"/>
    </ligand>
</feature>
<dbReference type="Gene3D" id="2.40.40.20">
    <property type="match status" value="1"/>
</dbReference>
<dbReference type="Gene3D" id="1.10.40.90">
    <property type="match status" value="1"/>
</dbReference>
<evidence type="ECO:0000313" key="16">
    <source>
        <dbReference type="EMBL" id="UEX92012.1"/>
    </source>
</evidence>
<dbReference type="InterPro" id="IPR007080">
    <property type="entry name" value="RNA_pol_Rpb1_1"/>
</dbReference>
<dbReference type="Gene3D" id="4.10.860.120">
    <property type="entry name" value="RNA polymerase II, clamp domain"/>
    <property type="match status" value="1"/>
</dbReference>
<dbReference type="EC" id="2.7.7.6" evidence="13"/>
<comment type="function">
    <text evidence="1 13 14">DNA-dependent RNA polymerase catalyzes the transcription of DNA into RNA using the four ribonucleoside triphosphates as substrates.</text>
</comment>
<comment type="cofactor">
    <cofactor evidence="13">
        <name>Mg(2+)</name>
        <dbReference type="ChEBI" id="CHEBI:18420"/>
    </cofactor>
    <text evidence="13">Binds 1 Mg(2+) ion per subunit.</text>
</comment>
<evidence type="ECO:0000256" key="8">
    <source>
        <dbReference type="ARBA" id="ARBA00022723"/>
    </source>
</evidence>
<comment type="similarity">
    <text evidence="2 13">Belongs to the RNA polymerase beta' chain family. RpoC1 subfamily.</text>
</comment>
<evidence type="ECO:0000256" key="12">
    <source>
        <dbReference type="ARBA" id="ARBA00048552"/>
    </source>
</evidence>
<name>A0A8K1Z1C5_LYSEU</name>
<feature type="binding site" evidence="13">
    <location>
        <position position="493"/>
    </location>
    <ligand>
        <name>Mg(2+)</name>
        <dbReference type="ChEBI" id="CHEBI:18420"/>
    </ligand>
</feature>
<gene>
    <name evidence="13 16" type="primary">rpoC1</name>
</gene>
<comment type="subcellular location">
    <subcellularLocation>
        <location evidence="13">Plastid</location>
        <location evidence="13">Chloroplast</location>
    </subcellularLocation>
</comment>
<dbReference type="InterPro" id="IPR034678">
    <property type="entry name" value="RNApol_RpoC1"/>
</dbReference>
<sequence>MIDQYKHQQLRIGSVSPQQISAWANKILPNGEMVGEVTKPYTFHYKTNKPEKDGLFCERIFGPIKSGICACGNYRVIEDEKEDSKFCEQCGVEFVDSRIRRYQMGYIKLACPVTHVWYLKRLPSSIANLLDKPLKELESLVYCDVYPNFSFARPITKKPTFLRLRGSFEYEIQSWKYSIPLFFTTQGFDTFRNREISTGASAIREQLADLDLRIIIDYSLVEWKELGEEGPTGNEWEDRKVGRRKDFLVRRMELAKHFIRTNIEPQWMVLCLLPVLPPELRPIIQIDGGKLMSSDINELYRRVIYRNNTLTDLLTTSRSTPGELVMCQEKLVQEAVDTLLDNGIRGQPMRDGHNKVYKSFSDVIEGKEGRFRETLLGKRVDYSGRSVIVVGPSLSLHRCGLPREIAIELFQTFVIRGLIRQHLASNIGVAKSKIREKEPIVWQILQEVMQGHPVLLNRAPTLHRLGIQAFQPILVEGRAICLHPLVCKGFNADFDGDQMAVHVPLSLEAQAEARLLMFSHINLLSPAIGDPISVPTQDMLMGLYILTSGNRQGISVNRYNPYNRRNYKTERIYENNWKYTKEKEPLFCNSYEAIGAYRQKRINLDSPLWLRWRLDQRIISSKEAPVEVHYESLGTYYEIYGHYLIVRSIKKEILYTYIRTTVGHISLYREIEEAIQGFCRACSYST</sequence>
<accession>A0A8K1Z1C5</accession>
<evidence type="ECO:0000259" key="15">
    <source>
        <dbReference type="SMART" id="SM00663"/>
    </source>
</evidence>
<proteinExistence type="inferred from homology"/>
<feature type="binding site" evidence="13">
    <location>
        <position position="495"/>
    </location>
    <ligand>
        <name>Mg(2+)</name>
        <dbReference type="ChEBI" id="CHEBI:18420"/>
    </ligand>
</feature>
<feature type="binding site" evidence="13">
    <location>
        <position position="87"/>
    </location>
    <ligand>
        <name>Zn(2+)</name>
        <dbReference type="ChEBI" id="CHEBI:29105"/>
    </ligand>
</feature>
<dbReference type="PANTHER" id="PTHR19376:SF54">
    <property type="entry name" value="DNA-DIRECTED RNA POLYMERASE SUBUNIT BETA"/>
    <property type="match status" value="1"/>
</dbReference>
<geneLocation type="chloroplast" evidence="16"/>
<evidence type="ECO:0000256" key="1">
    <source>
        <dbReference type="ARBA" id="ARBA00004026"/>
    </source>
</evidence>
<dbReference type="EMBL" id="MT984566">
    <property type="protein sequence ID" value="UEX92012.1"/>
    <property type="molecule type" value="Genomic_DNA"/>
</dbReference>
<evidence type="ECO:0000256" key="13">
    <source>
        <dbReference type="HAMAP-Rule" id="MF_01323"/>
    </source>
</evidence>
<dbReference type="HAMAP" id="MF_01323">
    <property type="entry name" value="RNApol_bact_RpoC1"/>
    <property type="match status" value="1"/>
</dbReference>
<evidence type="ECO:0000256" key="6">
    <source>
        <dbReference type="ARBA" id="ARBA00022679"/>
    </source>
</evidence>
<keyword evidence="5 16" id="KW-0934">Plastid</keyword>
<comment type="subunit">
    <text evidence="13">In plastids the minimal PEP RNA polymerase catalytic core is composed of four subunits: alpha, beta, beta', and beta''. When a (nuclear-encoded) sigma factor is associated with the core the holoenzyme is formed, which can initiate transcription.</text>
</comment>
<protein>
    <recommendedName>
        <fullName evidence="13">DNA-directed RNA polymerase subunit beta'</fullName>
        <ecNumber evidence="13">2.7.7.6</ecNumber>
    </recommendedName>
    <alternativeName>
        <fullName evidence="13">PEP</fullName>
    </alternativeName>
    <alternativeName>
        <fullName evidence="13">Plastid-encoded RNA polymerase subunit beta'</fullName>
        <shortName evidence="13">RNA polymerase subunit beta'</shortName>
    </alternativeName>
</protein>
<dbReference type="InterPro" id="IPR044893">
    <property type="entry name" value="RNA_pol_Rpb1_clamp_domain"/>
</dbReference>
<organism evidence="16">
    <name type="scientific">Lysimachia europaea</name>
    <name type="common">Arctic starflower</name>
    <name type="synonym">Trientalis europaea</name>
    <dbReference type="NCBI Taxonomy" id="59991"/>
    <lineage>
        <taxon>Eukaryota</taxon>
        <taxon>Viridiplantae</taxon>
        <taxon>Streptophyta</taxon>
        <taxon>Embryophyta</taxon>
        <taxon>Tracheophyta</taxon>
        <taxon>Spermatophyta</taxon>
        <taxon>Magnoliopsida</taxon>
        <taxon>eudicotyledons</taxon>
        <taxon>Gunneridae</taxon>
        <taxon>Pentapetalae</taxon>
        <taxon>asterids</taxon>
        <taxon>Ericales</taxon>
        <taxon>Primulaceae</taxon>
        <taxon>Lysimachia</taxon>
    </lineage>
</organism>
<dbReference type="GO" id="GO:0003899">
    <property type="term" value="F:DNA-directed RNA polymerase activity"/>
    <property type="evidence" value="ECO:0007669"/>
    <property type="project" value="UniProtKB-UniRule"/>
</dbReference>
<dbReference type="GO" id="GO:0000428">
    <property type="term" value="C:DNA-directed RNA polymerase complex"/>
    <property type="evidence" value="ECO:0007669"/>
    <property type="project" value="UniProtKB-KW"/>
</dbReference>
<feature type="binding site" evidence="13">
    <location>
        <position position="497"/>
    </location>
    <ligand>
        <name>Mg(2+)</name>
        <dbReference type="ChEBI" id="CHEBI:18420"/>
    </ligand>
</feature>
<feature type="binding site" evidence="13">
    <location>
        <position position="71"/>
    </location>
    <ligand>
        <name>Zn(2+)</name>
        <dbReference type="ChEBI" id="CHEBI:29105"/>
    </ligand>
</feature>
<dbReference type="InterPro" id="IPR000722">
    <property type="entry name" value="RNA_pol_asu"/>
</dbReference>
<dbReference type="AlphaFoldDB" id="A0A8K1Z1C5"/>
<dbReference type="SUPFAM" id="SSF64484">
    <property type="entry name" value="beta and beta-prime subunits of DNA dependent RNA-polymerase"/>
    <property type="match status" value="1"/>
</dbReference>
<dbReference type="GO" id="GO:0006351">
    <property type="term" value="P:DNA-templated transcription"/>
    <property type="evidence" value="ECO:0007669"/>
    <property type="project" value="UniProtKB-UniRule"/>
</dbReference>
<evidence type="ECO:0000256" key="2">
    <source>
        <dbReference type="ARBA" id="ARBA00007207"/>
    </source>
</evidence>
<keyword evidence="4 16" id="KW-0150">Chloroplast</keyword>
<evidence type="ECO:0000256" key="3">
    <source>
        <dbReference type="ARBA" id="ARBA00022478"/>
    </source>
</evidence>
<evidence type="ECO:0000256" key="11">
    <source>
        <dbReference type="ARBA" id="ARBA00023163"/>
    </source>
</evidence>
<dbReference type="PANTHER" id="PTHR19376">
    <property type="entry name" value="DNA-DIRECTED RNA POLYMERASE"/>
    <property type="match status" value="1"/>
</dbReference>
<keyword evidence="6 13" id="KW-0808">Transferase</keyword>
<comment type="cofactor">
    <cofactor evidence="13">
        <name>Zn(2+)</name>
        <dbReference type="ChEBI" id="CHEBI:29105"/>
    </cofactor>
    <text evidence="13">Binds 1 Zn(2+) ion per subunit.</text>
</comment>
<keyword evidence="10 13" id="KW-0460">Magnesium</keyword>
<evidence type="ECO:0000256" key="14">
    <source>
        <dbReference type="RuleBase" id="RU004279"/>
    </source>
</evidence>
<feature type="binding site" evidence="13">
    <location>
        <position position="69"/>
    </location>
    <ligand>
        <name>Zn(2+)</name>
        <dbReference type="ChEBI" id="CHEBI:29105"/>
    </ligand>
</feature>
<dbReference type="Pfam" id="PF00623">
    <property type="entry name" value="RNA_pol_Rpb1_2"/>
    <property type="match status" value="2"/>
</dbReference>
<dbReference type="Gene3D" id="1.10.274.100">
    <property type="entry name" value="RNA polymerase Rpb1, domain 3"/>
    <property type="match status" value="1"/>
</dbReference>
<dbReference type="GO" id="GO:0008270">
    <property type="term" value="F:zinc ion binding"/>
    <property type="evidence" value="ECO:0007669"/>
    <property type="project" value="UniProtKB-UniRule"/>
</dbReference>